<name>X1Q424_9ZZZZ</name>
<feature type="non-terminal residue" evidence="1">
    <location>
        <position position="1"/>
    </location>
</feature>
<proteinExistence type="predicted"/>
<evidence type="ECO:0000313" key="1">
    <source>
        <dbReference type="EMBL" id="GAI63282.1"/>
    </source>
</evidence>
<comment type="caution">
    <text evidence="1">The sequence shown here is derived from an EMBL/GenBank/DDBJ whole genome shotgun (WGS) entry which is preliminary data.</text>
</comment>
<evidence type="ECO:0008006" key="2">
    <source>
        <dbReference type="Google" id="ProtNLM"/>
    </source>
</evidence>
<protein>
    <recommendedName>
        <fullName evidence="2">PABS domain-containing protein</fullName>
    </recommendedName>
</protein>
<dbReference type="Gene3D" id="3.40.50.150">
    <property type="entry name" value="Vaccinia Virus protein VP39"/>
    <property type="match status" value="1"/>
</dbReference>
<accession>X1Q424</accession>
<reference evidence="1" key="1">
    <citation type="journal article" date="2014" name="Front. Microbiol.">
        <title>High frequency of phylogenetically diverse reductive dehalogenase-homologous genes in deep subseafloor sedimentary metagenomes.</title>
        <authorList>
            <person name="Kawai M."/>
            <person name="Futagami T."/>
            <person name="Toyoda A."/>
            <person name="Takaki Y."/>
            <person name="Nishi S."/>
            <person name="Hori S."/>
            <person name="Arai W."/>
            <person name="Tsubouchi T."/>
            <person name="Morono Y."/>
            <person name="Uchiyama I."/>
            <person name="Ito T."/>
            <person name="Fujiyama A."/>
            <person name="Inagaki F."/>
            <person name="Takami H."/>
        </authorList>
    </citation>
    <scope>NUCLEOTIDE SEQUENCE</scope>
    <source>
        <strain evidence="1">Expedition CK06-06</strain>
    </source>
</reference>
<sequence>LWEIEKRYRKLKLKTKYYNPEIHLASFVLPTHIRKTVEAKRNG</sequence>
<dbReference type="InterPro" id="IPR029063">
    <property type="entry name" value="SAM-dependent_MTases_sf"/>
</dbReference>
<dbReference type="SUPFAM" id="SSF53335">
    <property type="entry name" value="S-adenosyl-L-methionine-dependent methyltransferases"/>
    <property type="match status" value="1"/>
</dbReference>
<gene>
    <name evidence="1" type="ORF">S06H3_64853</name>
</gene>
<dbReference type="AlphaFoldDB" id="X1Q424"/>
<dbReference type="EMBL" id="BARV01043450">
    <property type="protein sequence ID" value="GAI63282.1"/>
    <property type="molecule type" value="Genomic_DNA"/>
</dbReference>
<organism evidence="1">
    <name type="scientific">marine sediment metagenome</name>
    <dbReference type="NCBI Taxonomy" id="412755"/>
    <lineage>
        <taxon>unclassified sequences</taxon>
        <taxon>metagenomes</taxon>
        <taxon>ecological metagenomes</taxon>
    </lineage>
</organism>